<keyword evidence="2" id="KW-0489">Methyltransferase</keyword>
<proteinExistence type="predicted"/>
<accession>A0A1Y1X3W3</accession>
<dbReference type="PANTHER" id="PTHR43861">
    <property type="entry name" value="TRANS-ACONITATE 2-METHYLTRANSFERASE-RELATED"/>
    <property type="match status" value="1"/>
</dbReference>
<dbReference type="InterPro" id="IPR025714">
    <property type="entry name" value="Methyltranfer_dom"/>
</dbReference>
<organism evidence="2 3">
    <name type="scientific">Basidiobolus meristosporus CBS 931.73</name>
    <dbReference type="NCBI Taxonomy" id="1314790"/>
    <lineage>
        <taxon>Eukaryota</taxon>
        <taxon>Fungi</taxon>
        <taxon>Fungi incertae sedis</taxon>
        <taxon>Zoopagomycota</taxon>
        <taxon>Entomophthoromycotina</taxon>
        <taxon>Basidiobolomycetes</taxon>
        <taxon>Basidiobolales</taxon>
        <taxon>Basidiobolaceae</taxon>
        <taxon>Basidiobolus</taxon>
    </lineage>
</organism>
<dbReference type="Proteomes" id="UP000193498">
    <property type="component" value="Unassembled WGS sequence"/>
</dbReference>
<name>A0A1Y1X3W3_9FUNG</name>
<evidence type="ECO:0000313" key="2">
    <source>
        <dbReference type="EMBL" id="ORX80499.1"/>
    </source>
</evidence>
<gene>
    <name evidence="2" type="ORF">K493DRAFT_308313</name>
</gene>
<dbReference type="OrthoDB" id="3647at2759"/>
<dbReference type="Gene3D" id="3.40.50.150">
    <property type="entry name" value="Vaccinia Virus protein VP39"/>
    <property type="match status" value="1"/>
</dbReference>
<comment type="caution">
    <text evidence="2">The sequence shown here is derived from an EMBL/GenBank/DDBJ whole genome shotgun (WGS) entry which is preliminary data.</text>
</comment>
<dbReference type="SUPFAM" id="SSF53335">
    <property type="entry name" value="S-adenosyl-L-methionine-dependent methyltransferases"/>
    <property type="match status" value="1"/>
</dbReference>
<keyword evidence="3" id="KW-1185">Reference proteome</keyword>
<dbReference type="Pfam" id="PF13847">
    <property type="entry name" value="Methyltransf_31"/>
    <property type="match status" value="1"/>
</dbReference>
<keyword evidence="2" id="KW-0808">Transferase</keyword>
<dbReference type="STRING" id="1314790.A0A1Y1X3W3"/>
<reference evidence="2 3" key="1">
    <citation type="submission" date="2016-07" db="EMBL/GenBank/DDBJ databases">
        <title>Pervasive Adenine N6-methylation of Active Genes in Fungi.</title>
        <authorList>
            <consortium name="DOE Joint Genome Institute"/>
            <person name="Mondo S.J."/>
            <person name="Dannebaum R.O."/>
            <person name="Kuo R.C."/>
            <person name="Labutti K."/>
            <person name="Haridas S."/>
            <person name="Kuo A."/>
            <person name="Salamov A."/>
            <person name="Ahrendt S.R."/>
            <person name="Lipzen A."/>
            <person name="Sullivan W."/>
            <person name="Andreopoulos W.B."/>
            <person name="Clum A."/>
            <person name="Lindquist E."/>
            <person name="Daum C."/>
            <person name="Ramamoorthy G.K."/>
            <person name="Gryganskyi A."/>
            <person name="Culley D."/>
            <person name="Magnuson J.K."/>
            <person name="James T.Y."/>
            <person name="O'Malley M.A."/>
            <person name="Stajich J.E."/>
            <person name="Spatafora J.W."/>
            <person name="Visel A."/>
            <person name="Grigoriev I.V."/>
        </authorList>
    </citation>
    <scope>NUCLEOTIDE SEQUENCE [LARGE SCALE GENOMIC DNA]</scope>
    <source>
        <strain evidence="2 3">CBS 931.73</strain>
    </source>
</reference>
<feature type="domain" description="Methyltransferase" evidence="1">
    <location>
        <begin position="45"/>
        <end position="168"/>
    </location>
</feature>
<dbReference type="InParanoid" id="A0A1Y1X3W3"/>
<dbReference type="AlphaFoldDB" id="A0A1Y1X3W3"/>
<dbReference type="PANTHER" id="PTHR43861:SF1">
    <property type="entry name" value="TRANS-ACONITATE 2-METHYLTRANSFERASE"/>
    <property type="match status" value="1"/>
</dbReference>
<evidence type="ECO:0000313" key="3">
    <source>
        <dbReference type="Proteomes" id="UP000193498"/>
    </source>
</evidence>
<dbReference type="InterPro" id="IPR029063">
    <property type="entry name" value="SAM-dependent_MTases_sf"/>
</dbReference>
<dbReference type="GO" id="GO:0008168">
    <property type="term" value="F:methyltransferase activity"/>
    <property type="evidence" value="ECO:0007669"/>
    <property type="project" value="UniProtKB-KW"/>
</dbReference>
<dbReference type="EMBL" id="MCFE01000737">
    <property type="protein sequence ID" value="ORX80499.1"/>
    <property type="molecule type" value="Genomic_DNA"/>
</dbReference>
<sequence>MVVNQKPVAIYDSIANEYTKSKDLPFRIYIERPTLLKLIGDSMVDKRVLDLACGSGYYSRLYRDKMRASFVYGVDISKSMIDIAESMECPNTSRIRYKVMNVGEMDVAEPIDHLEKFDVVSAAYLLCYAKNPDELLRFCEVIASNLKDGGKFVTLSDNPNENLAKYVTHRKQLEKYTIIKTLLNGVSTPIEGDTIQYDIINTDTSVATFTISWWSIPTYEWALRQAGFSSWRWINMELDVNSGQDPDYWSDFLTDCPIIALEATK</sequence>
<dbReference type="GO" id="GO:0032259">
    <property type="term" value="P:methylation"/>
    <property type="evidence" value="ECO:0007669"/>
    <property type="project" value="UniProtKB-KW"/>
</dbReference>
<evidence type="ECO:0000259" key="1">
    <source>
        <dbReference type="Pfam" id="PF13847"/>
    </source>
</evidence>
<protein>
    <submittedName>
        <fullName evidence="2">S-adenosyl-L-methionine-dependent methyltransferase</fullName>
    </submittedName>
</protein>
<dbReference type="CDD" id="cd02440">
    <property type="entry name" value="AdoMet_MTases"/>
    <property type="match status" value="1"/>
</dbReference>